<evidence type="ECO:0000313" key="4">
    <source>
        <dbReference type="EMBL" id="AIU37149.1"/>
    </source>
</evidence>
<reference evidence="7" key="3">
    <citation type="journal article" date="2019" name="Virology">
        <title>Single nucleotide polymorphism (SNP) frequencies and distribution reveal complex genetic composition of seven novel natural isolates of Cydia pomonella granulovirus.</title>
        <authorList>
            <person name="Fan J."/>
            <person name="Wennmann J.T."/>
            <person name="Wang D."/>
            <person name="Jehle J.A."/>
        </authorList>
    </citation>
    <scope>NUCLEOTIDE SEQUENCE</scope>
    <source>
        <strain evidence="7">CpGV-ALE</strain>
        <strain evidence="8">CpGV-JQ</strain>
        <strain evidence="9">CpGV-KS1</strain>
        <strain evidence="10">CpGV-KS2</strain>
        <strain evidence="11">CpGV-WW</strain>
        <strain evidence="13">CpGV-ZY</strain>
        <strain evidence="12">CpGV-ZY2</strain>
    </source>
</reference>
<evidence type="ECO:0000313" key="11">
    <source>
        <dbReference type="EMBL" id="QGY99943.1"/>
    </source>
</evidence>
<evidence type="ECO:0000313" key="5">
    <source>
        <dbReference type="EMBL" id="AIU37288.1"/>
    </source>
</evidence>
<evidence type="ECO:0000313" key="7">
    <source>
        <dbReference type="EMBL" id="QGY99375.1"/>
    </source>
</evidence>
<evidence type="ECO:0000313" key="10">
    <source>
        <dbReference type="EMBL" id="QGY99801.1"/>
    </source>
</evidence>
<organismHost>
    <name type="scientific">Cydia pomonella</name>
    <name type="common">Codling moth</name>
    <dbReference type="NCBI Taxonomy" id="82600"/>
</organismHost>
<name>A0A097P1J1_GVCP</name>
<evidence type="ECO:0000313" key="3">
    <source>
        <dbReference type="EMBL" id="AIU37007.1"/>
    </source>
</evidence>
<organism evidence="3">
    <name type="scientific">Cydia pomonella granulosis virus</name>
    <name type="common">CpGV</name>
    <name type="synonym">Cydia pomonella granulovirus</name>
    <dbReference type="NCBI Taxonomy" id="28289"/>
    <lineage>
        <taxon>Viruses</taxon>
        <taxon>Viruses incertae sedis</taxon>
        <taxon>Naldaviricetes</taxon>
        <taxon>Lefavirales</taxon>
        <taxon>Baculoviridae</taxon>
        <taxon>Betabaculovirus</taxon>
        <taxon>Betabaculovirus cypomonellae</taxon>
    </lineage>
</organism>
<accession>A0A097P1J1</accession>
<reference evidence="3" key="1">
    <citation type="journal article" date="2014" name="Proc. Natl. Acad. Sci. U.S.A.">
        <title>Baculovirus resistance in codling moth is virus isolate-dependent and the consequence of a mutation in viral gene pe38.</title>
        <authorList>
            <person name="Gebhardt M.M."/>
            <person name="Eberle K.E."/>
            <person name="Radtke P."/>
            <person name="Jehle J.A."/>
        </authorList>
    </citation>
    <scope>NUCLEOTIDE SEQUENCE</scope>
    <source>
        <strain evidence="5">CpGV-E2</strain>
        <strain evidence="2">CpGV-I07</strain>
        <strain evidence="4">CpGV-I12</strain>
        <strain evidence="3">CpGV-M</strain>
        <strain evidence="1">CpGV-S</strain>
    </source>
</reference>
<dbReference type="EMBL" id="MN696171">
    <property type="protein sequence ID" value="QGZ00226.1"/>
    <property type="molecule type" value="Genomic_DNA"/>
</dbReference>
<dbReference type="EMBL" id="KM217576">
    <property type="protein sequence ID" value="AIU37149.1"/>
    <property type="molecule type" value="Genomic_DNA"/>
</dbReference>
<dbReference type="EMBL" id="KM217577">
    <property type="protein sequence ID" value="AIU37288.1"/>
    <property type="molecule type" value="Genomic_DNA"/>
</dbReference>
<evidence type="ECO:0000313" key="13">
    <source>
        <dbReference type="EMBL" id="QGZ00226.1"/>
    </source>
</evidence>
<proteinExistence type="predicted"/>
<dbReference type="EMBL" id="MN696166">
    <property type="protein sequence ID" value="QGY99517.1"/>
    <property type="molecule type" value="Genomic_DNA"/>
</dbReference>
<dbReference type="EMBL" id="MN075941">
    <property type="protein sequence ID" value="QDW81141.1"/>
    <property type="molecule type" value="Genomic_DNA"/>
</dbReference>
<protein>
    <submittedName>
        <fullName evidence="1">ORF82a</fullName>
    </submittedName>
    <submittedName>
        <fullName evidence="3">ORF82b</fullName>
    </submittedName>
</protein>
<evidence type="ECO:0000313" key="9">
    <source>
        <dbReference type="EMBL" id="QGY99659.1"/>
    </source>
</evidence>
<evidence type="ECO:0000313" key="12">
    <source>
        <dbReference type="EMBL" id="QGZ00085.1"/>
    </source>
</evidence>
<reference evidence="2" key="2">
    <citation type="submission" date="2014-07" db="EMBL/GenBank/DDBJ databases">
        <title>Comparative genomics of CpGV: Evolution of a crop protection agent.</title>
        <authorList>
            <person name="Radtke P.C."/>
            <person name="Jehle J.A."/>
        </authorList>
    </citation>
    <scope>NUCLEOTIDE SEQUENCE</scope>
    <source>
        <strain evidence="2">CpGV-I07</strain>
    </source>
</reference>
<dbReference type="EMBL" id="MN696165">
    <property type="protein sequence ID" value="QGY99375.1"/>
    <property type="molecule type" value="Genomic_DNA"/>
</dbReference>
<dbReference type="EMBL" id="KM217575">
    <property type="protein sequence ID" value="AIU37007.1"/>
    <property type="molecule type" value="Genomic_DNA"/>
</dbReference>
<dbReference type="EMBL" id="MN696169">
    <property type="protein sequence ID" value="QGY99943.1"/>
    <property type="molecule type" value="Genomic_DNA"/>
</dbReference>
<evidence type="ECO:0000313" key="8">
    <source>
        <dbReference type="EMBL" id="QGY99517.1"/>
    </source>
</evidence>
<evidence type="ECO:0000313" key="6">
    <source>
        <dbReference type="EMBL" id="QDW81141.1"/>
    </source>
</evidence>
<evidence type="ECO:0000313" key="2">
    <source>
        <dbReference type="EMBL" id="AIU36864.1"/>
    </source>
</evidence>
<dbReference type="EMBL" id="KM217574">
    <property type="protein sequence ID" value="AIU36864.1"/>
    <property type="molecule type" value="Genomic_DNA"/>
</dbReference>
<dbReference type="EMBL" id="MN696170">
    <property type="protein sequence ID" value="QGZ00085.1"/>
    <property type="molecule type" value="Genomic_DNA"/>
</dbReference>
<sequence>MTFATASPSCAHCLYNKYVTLHSSIDILERDLPPPRINHPPQSLYPSLPPHHPDYNLINAFCQRVFQRLNKKQIDGCVQYSRDDD</sequence>
<dbReference type="EMBL" id="KM217573">
    <property type="protein sequence ID" value="AIU36728.1"/>
    <property type="molecule type" value="Genomic_DNA"/>
</dbReference>
<dbReference type="EMBL" id="MN696167">
    <property type="protein sequence ID" value="QGY99659.1"/>
    <property type="molecule type" value="Genomic_DNA"/>
</dbReference>
<reference evidence="6" key="4">
    <citation type="journal article" date="2019" name="Viruses">
        <title>Genome Analysis of A Novel South African Cydia pomonella granulovirus (CpGV-SA) with Resistance-Breaking Potential.</title>
        <authorList>
            <person name="Motsoeneng B."/>
            <person name="Jukes M.D."/>
            <person name="Knox C.M."/>
            <person name="Hill M.P."/>
            <person name="Moore S.D."/>
        </authorList>
    </citation>
    <scope>NUCLEOTIDE SEQUENCE</scope>
    <source>
        <strain evidence="6">CpGV-SA</strain>
    </source>
</reference>
<evidence type="ECO:0000313" key="1">
    <source>
        <dbReference type="EMBL" id="AIU36728.1"/>
    </source>
</evidence>
<gene>
    <name evidence="3" type="primary">orf82b</name>
    <name evidence="1" type="synonym">orf82a</name>
</gene>
<dbReference type="EMBL" id="MN696168">
    <property type="protein sequence ID" value="QGY99801.1"/>
    <property type="molecule type" value="Genomic_DNA"/>
</dbReference>